<protein>
    <recommendedName>
        <fullName evidence="2">Isoprenyl transferase</fullName>
        <ecNumber evidence="2">2.5.1.-</ecNumber>
    </recommendedName>
</protein>
<evidence type="ECO:0000313" key="3">
    <source>
        <dbReference type="EMBL" id="PXA04179.1"/>
    </source>
</evidence>
<feature type="binding site" evidence="2">
    <location>
        <position position="25"/>
    </location>
    <ligand>
        <name>substrate</name>
    </ligand>
</feature>
<dbReference type="EMBL" id="QHJQ01000005">
    <property type="protein sequence ID" value="PXA04179.1"/>
    <property type="molecule type" value="Genomic_DNA"/>
</dbReference>
<dbReference type="Proteomes" id="UP000247099">
    <property type="component" value="Unassembled WGS sequence"/>
</dbReference>
<dbReference type="Pfam" id="PF01255">
    <property type="entry name" value="Prenyltransf"/>
    <property type="match status" value="1"/>
</dbReference>
<dbReference type="CDD" id="cd00475">
    <property type="entry name" value="Cis_IPPS"/>
    <property type="match status" value="1"/>
</dbReference>
<feature type="binding site" evidence="2">
    <location>
        <position position="69"/>
    </location>
    <ligand>
        <name>substrate</name>
    </ligand>
</feature>
<dbReference type="NCBIfam" id="NF011405">
    <property type="entry name" value="PRK14830.1"/>
    <property type="match status" value="1"/>
</dbReference>
<proteinExistence type="inferred from homology"/>
<comment type="cofactor">
    <cofactor evidence="2">
        <name>Mg(2+)</name>
        <dbReference type="ChEBI" id="CHEBI:18420"/>
    </cofactor>
    <text evidence="2">Binds 2 magnesium ions per subunit.</text>
</comment>
<name>A0A317ZK42_9BACT</name>
<dbReference type="NCBIfam" id="TIGR00055">
    <property type="entry name" value="uppS"/>
    <property type="match status" value="1"/>
</dbReference>
<feature type="binding site" evidence="2">
    <location>
        <position position="71"/>
    </location>
    <ligand>
        <name>substrate</name>
    </ligand>
</feature>
<dbReference type="PANTHER" id="PTHR10291">
    <property type="entry name" value="DEHYDRODOLICHYL DIPHOSPHATE SYNTHASE FAMILY MEMBER"/>
    <property type="match status" value="1"/>
</dbReference>
<gene>
    <name evidence="3" type="ORF">DDZ13_09070</name>
</gene>
<dbReference type="AlphaFoldDB" id="A0A317ZK42"/>
<accession>A0A317ZK42</accession>
<feature type="binding site" evidence="2">
    <location>
        <position position="33"/>
    </location>
    <ligand>
        <name>substrate</name>
    </ligand>
</feature>
<comment type="function">
    <text evidence="2">Catalyzes the condensation of isopentenyl diphosphate (IPP) with allylic pyrophosphates generating different type of terpenoids.</text>
</comment>
<feature type="binding site" evidence="2">
    <location>
        <position position="207"/>
    </location>
    <ligand>
        <name>Mg(2+)</name>
        <dbReference type="ChEBI" id="CHEBI:18420"/>
    </ligand>
</feature>
<keyword evidence="2" id="KW-0460">Magnesium</keyword>
<keyword evidence="1 2" id="KW-0808">Transferase</keyword>
<dbReference type="GO" id="GO:0000287">
    <property type="term" value="F:magnesium ion binding"/>
    <property type="evidence" value="ECO:0007669"/>
    <property type="project" value="UniProtKB-UniRule"/>
</dbReference>
<dbReference type="FunFam" id="3.40.1180.10:FF:000001">
    <property type="entry name" value="(2E,6E)-farnesyl-diphosphate-specific ditrans,polycis-undecaprenyl-diphosphate synthase"/>
    <property type="match status" value="1"/>
</dbReference>
<dbReference type="EC" id="2.5.1.-" evidence="2"/>
<dbReference type="GO" id="GO:0016094">
    <property type="term" value="P:polyprenol biosynthetic process"/>
    <property type="evidence" value="ECO:0007669"/>
    <property type="project" value="TreeGrafter"/>
</dbReference>
<comment type="caution">
    <text evidence="3">The sequence shown here is derived from an EMBL/GenBank/DDBJ whole genome shotgun (WGS) entry which is preliminary data.</text>
</comment>
<dbReference type="Gene3D" id="3.40.1180.10">
    <property type="entry name" value="Decaprenyl diphosphate synthase-like"/>
    <property type="match status" value="1"/>
</dbReference>
<dbReference type="FunCoup" id="A0A317ZK42">
    <property type="interactions" value="442"/>
</dbReference>
<feature type="binding site" evidence="2">
    <location>
        <begin position="194"/>
        <end position="196"/>
    </location>
    <ligand>
        <name>substrate</name>
    </ligand>
</feature>
<feature type="active site" description="Proton acceptor" evidence="2">
    <location>
        <position position="68"/>
    </location>
</feature>
<organism evidence="3 4">
    <name type="scientific">Coraliomargarita sinensis</name>
    <dbReference type="NCBI Taxonomy" id="2174842"/>
    <lineage>
        <taxon>Bacteria</taxon>
        <taxon>Pseudomonadati</taxon>
        <taxon>Verrucomicrobiota</taxon>
        <taxon>Opitutia</taxon>
        <taxon>Puniceicoccales</taxon>
        <taxon>Coraliomargaritaceae</taxon>
        <taxon>Coraliomargarita</taxon>
    </lineage>
</organism>
<dbReference type="HAMAP" id="MF_01139">
    <property type="entry name" value="ISPT"/>
    <property type="match status" value="1"/>
</dbReference>
<sequence>MNSETKQPVNLPKHVAIIMDGNGRWAQQRGLPRIEGHRRGAEAVKRTLQAARDNGVRCLTLYAFSVENWNRPKDEVDALMDLLGNFLDEQLPELLKREIRLRVIGRYQELPEKIQKRLRDAEAQTAHFTEYTAGLALNYGSRTEIVDAVKSAAEAARSGDLDLETLDYDRLRPFLYTGEMPDPDLVIRTSGECRLSNFLMLQAAYAEIYISKVLWPDFDQKEFKAALDDFARRERRYGKTTAQLTKS</sequence>
<dbReference type="OrthoDB" id="4191603at2"/>
<dbReference type="RefSeq" id="WP_110131129.1">
    <property type="nucleotide sequence ID" value="NZ_QHJQ01000005.1"/>
</dbReference>
<comment type="subunit">
    <text evidence="2">Homodimer.</text>
</comment>
<feature type="binding site" evidence="2">
    <location>
        <position position="20"/>
    </location>
    <ligand>
        <name>Mg(2+)</name>
        <dbReference type="ChEBI" id="CHEBI:18420"/>
    </ligand>
</feature>
<dbReference type="SUPFAM" id="SSF64005">
    <property type="entry name" value="Undecaprenyl diphosphate synthase"/>
    <property type="match status" value="1"/>
</dbReference>
<dbReference type="GO" id="GO:0045547">
    <property type="term" value="F:ditrans,polycis-polyprenyl diphosphate synthase [(2E,6E)-farnesyl diphosphate specific] activity"/>
    <property type="evidence" value="ECO:0007669"/>
    <property type="project" value="TreeGrafter"/>
</dbReference>
<feature type="binding site" evidence="2">
    <location>
        <begin position="21"/>
        <end position="24"/>
    </location>
    <ligand>
        <name>substrate</name>
    </ligand>
</feature>
<feature type="binding site" evidence="2">
    <location>
        <position position="37"/>
    </location>
    <ligand>
        <name>substrate</name>
    </ligand>
</feature>
<evidence type="ECO:0000313" key="4">
    <source>
        <dbReference type="Proteomes" id="UP000247099"/>
    </source>
</evidence>
<dbReference type="InParanoid" id="A0A317ZK42"/>
<reference evidence="3 4" key="1">
    <citation type="submission" date="2018-05" db="EMBL/GenBank/DDBJ databases">
        <title>Coraliomargarita sinensis sp. nov., isolated from a marine solar saltern.</title>
        <authorList>
            <person name="Zhou L.Y."/>
        </authorList>
    </citation>
    <scope>NUCLEOTIDE SEQUENCE [LARGE SCALE GENOMIC DNA]</scope>
    <source>
        <strain evidence="3 4">WN38</strain>
    </source>
</reference>
<evidence type="ECO:0000256" key="2">
    <source>
        <dbReference type="HAMAP-Rule" id="MF_01139"/>
    </source>
</evidence>
<dbReference type="InterPro" id="IPR018520">
    <property type="entry name" value="UPP_synth-like_CS"/>
</dbReference>
<dbReference type="InterPro" id="IPR036424">
    <property type="entry name" value="UPP_synth-like_sf"/>
</dbReference>
<dbReference type="PROSITE" id="PS01066">
    <property type="entry name" value="UPP_SYNTHASE"/>
    <property type="match status" value="1"/>
</dbReference>
<dbReference type="InterPro" id="IPR001441">
    <property type="entry name" value="UPP_synth-like"/>
</dbReference>
<feature type="active site" evidence="2">
    <location>
        <position position="20"/>
    </location>
</feature>
<keyword evidence="2" id="KW-0479">Metal-binding</keyword>
<keyword evidence="4" id="KW-1185">Reference proteome</keyword>
<comment type="similarity">
    <text evidence="2">Belongs to the UPP synthase family.</text>
</comment>
<feature type="binding site" evidence="2">
    <location>
        <position position="188"/>
    </location>
    <ligand>
        <name>substrate</name>
    </ligand>
</feature>
<evidence type="ECO:0000256" key="1">
    <source>
        <dbReference type="ARBA" id="ARBA00022679"/>
    </source>
</evidence>
<feature type="binding site" evidence="2">
    <location>
        <begin position="65"/>
        <end position="67"/>
    </location>
    <ligand>
        <name>substrate</name>
    </ligand>
</feature>
<dbReference type="PANTHER" id="PTHR10291:SF0">
    <property type="entry name" value="DEHYDRODOLICHYL DIPHOSPHATE SYNTHASE 2"/>
    <property type="match status" value="1"/>
</dbReference>